<accession>A0A8S9S6N1</accession>
<comment type="caution">
    <text evidence="1">The sequence shown here is derived from an EMBL/GenBank/DDBJ whole genome shotgun (WGS) entry which is preliminary data.</text>
</comment>
<organism evidence="1 2">
    <name type="scientific">Brassica cretica</name>
    <name type="common">Mustard</name>
    <dbReference type="NCBI Taxonomy" id="69181"/>
    <lineage>
        <taxon>Eukaryota</taxon>
        <taxon>Viridiplantae</taxon>
        <taxon>Streptophyta</taxon>
        <taxon>Embryophyta</taxon>
        <taxon>Tracheophyta</taxon>
        <taxon>Spermatophyta</taxon>
        <taxon>Magnoliopsida</taxon>
        <taxon>eudicotyledons</taxon>
        <taxon>Gunneridae</taxon>
        <taxon>Pentapetalae</taxon>
        <taxon>rosids</taxon>
        <taxon>malvids</taxon>
        <taxon>Brassicales</taxon>
        <taxon>Brassicaceae</taxon>
        <taxon>Brassiceae</taxon>
        <taxon>Brassica</taxon>
    </lineage>
</organism>
<evidence type="ECO:0000313" key="1">
    <source>
        <dbReference type="EMBL" id="KAF3587902.1"/>
    </source>
</evidence>
<dbReference type="EMBL" id="QGKX02000088">
    <property type="protein sequence ID" value="KAF3587902.1"/>
    <property type="molecule type" value="Genomic_DNA"/>
</dbReference>
<protein>
    <submittedName>
        <fullName evidence="1">Uncharacterized protein</fullName>
    </submittedName>
</protein>
<dbReference type="Proteomes" id="UP000712600">
    <property type="component" value="Unassembled WGS sequence"/>
</dbReference>
<name>A0A8S9S6N1_BRACR</name>
<gene>
    <name evidence="1" type="ORF">F2Q69_00031251</name>
</gene>
<dbReference type="AlphaFoldDB" id="A0A8S9S6N1"/>
<sequence>MEGLILAGILGTGVPSSGDPEAGVLPGVWRNSIPYSELDLRKSISLLLNPLVSLEPICRCRVWSLSVNGTSSISSTTGSSDLCEYHGTMDKTGIRIDFERYNRDKDLKRRSPYIVFLWRALVGCSRLNSSIFGNMEGLILAGILGTGVPSSGDPEAGVLPGVWRNSIPYSELDLRKSISLLLNPLVSLEPICRCRVWSLSVNGTSSISSTTGSSV</sequence>
<evidence type="ECO:0000313" key="2">
    <source>
        <dbReference type="Proteomes" id="UP000712600"/>
    </source>
</evidence>
<reference evidence="1" key="1">
    <citation type="submission" date="2019-12" db="EMBL/GenBank/DDBJ databases">
        <title>Genome sequencing and annotation of Brassica cretica.</title>
        <authorList>
            <person name="Studholme D.J."/>
            <person name="Sarris P."/>
        </authorList>
    </citation>
    <scope>NUCLEOTIDE SEQUENCE</scope>
    <source>
        <strain evidence="1">PFS-109/04</strain>
        <tissue evidence="1">Leaf</tissue>
    </source>
</reference>
<proteinExistence type="predicted"/>